<feature type="region of interest" description="Disordered" evidence="2">
    <location>
        <begin position="388"/>
        <end position="847"/>
    </location>
</feature>
<feature type="compositionally biased region" description="Polar residues" evidence="2">
    <location>
        <begin position="177"/>
        <end position="193"/>
    </location>
</feature>
<evidence type="ECO:0000259" key="3">
    <source>
        <dbReference type="PROSITE" id="PS50013"/>
    </source>
</evidence>
<dbReference type="PROSITE" id="PS50013">
    <property type="entry name" value="CHROMO_2"/>
    <property type="match status" value="1"/>
</dbReference>
<reference evidence="5" key="2">
    <citation type="submission" date="2019-10" db="EMBL/GenBank/DDBJ databases">
        <authorList>
            <consortium name="NCBI Genome Project"/>
        </authorList>
    </citation>
    <scope>NUCLEOTIDE SEQUENCE</scope>
    <source>
        <strain evidence="5">NI907</strain>
    </source>
</reference>
<dbReference type="Pfam" id="PF00385">
    <property type="entry name" value="Chromo"/>
    <property type="match status" value="1"/>
</dbReference>
<dbReference type="GeneID" id="41957177"/>
<evidence type="ECO:0000256" key="2">
    <source>
        <dbReference type="SAM" id="MobiDB-lite"/>
    </source>
</evidence>
<feature type="compositionally biased region" description="Polar residues" evidence="2">
    <location>
        <begin position="446"/>
        <end position="464"/>
    </location>
</feature>
<reference evidence="5" key="3">
    <citation type="submission" date="2025-08" db="UniProtKB">
        <authorList>
            <consortium name="RefSeq"/>
        </authorList>
    </citation>
    <scope>IDENTIFICATION</scope>
    <source>
        <strain evidence="5">NI907</strain>
    </source>
</reference>
<feature type="compositionally biased region" description="Basic and acidic residues" evidence="2">
    <location>
        <begin position="639"/>
        <end position="649"/>
    </location>
</feature>
<dbReference type="CDD" id="cd00024">
    <property type="entry name" value="CD_CSD"/>
    <property type="match status" value="1"/>
</dbReference>
<feature type="region of interest" description="Disordered" evidence="2">
    <location>
        <begin position="135"/>
        <end position="212"/>
    </location>
</feature>
<dbReference type="GO" id="GO:0006338">
    <property type="term" value="P:chromatin remodeling"/>
    <property type="evidence" value="ECO:0007669"/>
    <property type="project" value="UniProtKB-ARBA"/>
</dbReference>
<feature type="compositionally biased region" description="Basic and acidic residues" evidence="2">
    <location>
        <begin position="194"/>
        <end position="206"/>
    </location>
</feature>
<feature type="domain" description="Chromo" evidence="3">
    <location>
        <begin position="332"/>
        <end position="393"/>
    </location>
</feature>
<feature type="compositionally biased region" description="Basic and acidic residues" evidence="2">
    <location>
        <begin position="312"/>
        <end position="330"/>
    </location>
</feature>
<dbReference type="SUPFAM" id="SSF54160">
    <property type="entry name" value="Chromo domain-like"/>
    <property type="match status" value="1"/>
</dbReference>
<accession>A0A6P8BJW6</accession>
<evidence type="ECO:0000313" key="4">
    <source>
        <dbReference type="Proteomes" id="UP000515153"/>
    </source>
</evidence>
<sequence>MDSDIEASAFRPAIGNRTNLKTVSSIKDSVRKQWAKCREVQEILCQIEIRDVVCALGINELQAAELQGCIFTLLATGPTSLCFAAERMVIRLSKERWPDLLCWDEVPSIWLTEAMHECVELVKRGGDLVKEVRDLKEQSDGDQVPEKTARTVSADQRVANQQQKDMDLEESIEIPSVTVSGHKQTDPCLNSPSKDPEQTAEDRNDNSGDEFFETMLGLDDTSTSHPALELQCHKPKSVVIATPTKQSNGQEPLISSAETISGHNGNNDISPLQSSSPGLFVTPERDHRTNGSATEVSIQFSLDVDMTTSEGGDEKLDEVNPKKESKLSSDGKQAKVILDCKLDQDLNRQMYLVRWTGYPETGDSWELVEHLTEYIGLVVEYNKQQSIRKSHSIKHGTVDAAKTDAHTDTETASSKTSSKVIPANHVLLRMMGRSSHSNIQRKRPETTTGAGEGTMSSSQASSPLSGDGREPVVDPNLPDTEESSAQPEEGPHGTKTAAAKSTEPAMPIPTSTYSQSRLLPRSSPLAPRTTTSPLAEDEISSTKWNECDRSTSPTPLDAPLHKQRPPAFPMVGPGWKKFAKPNLARSQSPSSSPALADLRGSTPSSGDVEVDGAGHINETYAAPPNPVRHAGTGRVLRGSSERNPQDKAESGPFKHIKFVKNVKNAAPGHDKAQLGERSSYKQPSLLRNSSTRSPVMTSKTTCQPTSQKTKPSNMMEPKEYGADELPDKPQKAPSTAIHKMVKPVPTLQKPQSQTRRKLVNLKTGEVTYLDEQRKPDAQANRSTNAALTTPPGGTKLHAAIDRRAATNPPAQRLSIQGMDQAGAKRKRSGDDLPAAMHAAKRTNLFGP</sequence>
<protein>
    <recommendedName>
        <fullName evidence="3">Chromo domain-containing protein</fullName>
    </recommendedName>
</protein>
<comment type="subunit">
    <text evidence="1">Component of the NuA4 histone acetyltransferase complex.</text>
</comment>
<gene>
    <name evidence="5" type="ORF">PgNI_02198</name>
</gene>
<reference evidence="5" key="1">
    <citation type="journal article" date="2019" name="Mol. Biol. Evol.">
        <title>Blast fungal genomes show frequent chromosomal changes, gene gains and losses, and effector gene turnover.</title>
        <authorList>
            <person name="Gomez Luciano L.B."/>
            <person name="Jason Tsai I."/>
            <person name="Chuma I."/>
            <person name="Tosa Y."/>
            <person name="Chen Y.H."/>
            <person name="Li J.Y."/>
            <person name="Li M.Y."/>
            <person name="Jade Lu M.Y."/>
            <person name="Nakayashiki H."/>
            <person name="Li W.H."/>
        </authorList>
    </citation>
    <scope>NUCLEOTIDE SEQUENCE</scope>
    <source>
        <strain evidence="5">NI907</strain>
    </source>
</reference>
<dbReference type="RefSeq" id="XP_030987387.1">
    <property type="nucleotide sequence ID" value="XM_031122265.1"/>
</dbReference>
<dbReference type="KEGG" id="pgri:PgNI_02198"/>
<evidence type="ECO:0000313" key="5">
    <source>
        <dbReference type="RefSeq" id="XP_030987387.1"/>
    </source>
</evidence>
<feature type="compositionally biased region" description="Low complexity" evidence="2">
    <location>
        <begin position="516"/>
        <end position="528"/>
    </location>
</feature>
<dbReference type="Gene3D" id="2.40.50.40">
    <property type="match status" value="1"/>
</dbReference>
<dbReference type="InterPro" id="IPR023780">
    <property type="entry name" value="Chromo_domain"/>
</dbReference>
<dbReference type="Proteomes" id="UP000515153">
    <property type="component" value="Unplaced"/>
</dbReference>
<feature type="compositionally biased region" description="Polar residues" evidence="2">
    <location>
        <begin position="584"/>
        <end position="593"/>
    </location>
</feature>
<organism evidence="4 5">
    <name type="scientific">Pyricularia grisea</name>
    <name type="common">Crabgrass-specific blast fungus</name>
    <name type="synonym">Magnaporthe grisea</name>
    <dbReference type="NCBI Taxonomy" id="148305"/>
    <lineage>
        <taxon>Eukaryota</taxon>
        <taxon>Fungi</taxon>
        <taxon>Dikarya</taxon>
        <taxon>Ascomycota</taxon>
        <taxon>Pezizomycotina</taxon>
        <taxon>Sordariomycetes</taxon>
        <taxon>Sordariomycetidae</taxon>
        <taxon>Magnaporthales</taxon>
        <taxon>Pyriculariaceae</taxon>
        <taxon>Pyricularia</taxon>
    </lineage>
</organism>
<evidence type="ECO:0000256" key="1">
    <source>
        <dbReference type="ARBA" id="ARBA00011353"/>
    </source>
</evidence>
<dbReference type="InterPro" id="IPR016197">
    <property type="entry name" value="Chromo-like_dom_sf"/>
</dbReference>
<feature type="compositionally biased region" description="Polar residues" evidence="2">
    <location>
        <begin position="150"/>
        <end position="163"/>
    </location>
</feature>
<name>A0A6P8BJW6_PYRGI</name>
<dbReference type="SMART" id="SM00298">
    <property type="entry name" value="CHROMO"/>
    <property type="match status" value="1"/>
</dbReference>
<keyword evidence="4" id="KW-1185">Reference proteome</keyword>
<dbReference type="InterPro" id="IPR000953">
    <property type="entry name" value="Chromo/chromo_shadow_dom"/>
</dbReference>
<feature type="compositionally biased region" description="Polar residues" evidence="2">
    <location>
        <begin position="680"/>
        <end position="712"/>
    </location>
</feature>
<proteinExistence type="predicted"/>
<feature type="region of interest" description="Disordered" evidence="2">
    <location>
        <begin position="307"/>
        <end position="330"/>
    </location>
</feature>
<feature type="compositionally biased region" description="Basic and acidic residues" evidence="2">
    <location>
        <begin position="135"/>
        <end position="149"/>
    </location>
</feature>
<feature type="compositionally biased region" description="Polar residues" evidence="2">
    <location>
        <begin position="410"/>
        <end position="419"/>
    </location>
</feature>
<feature type="compositionally biased region" description="Basic and acidic residues" evidence="2">
    <location>
        <begin position="716"/>
        <end position="730"/>
    </location>
</feature>
<dbReference type="AlphaFoldDB" id="A0A6P8BJW6"/>